<dbReference type="EMBL" id="FN555004">
    <property type="protein sequence ID" value="CBG39575.1"/>
    <property type="molecule type" value="Genomic_DNA"/>
</dbReference>
<comment type="subunit">
    <text evidence="8">Component of the Sec protein translocase complex. Heterotrimer consisting of SecY, SecE and SecG subunits. The heterotrimers can form oligomers, although 1 heterotrimer is thought to be able to translocate proteins. Interacts with the ribosome. Interacts with SecDF, and other proteins may be involved. Interacts with SecA.</text>
</comment>
<evidence type="ECO:0000256" key="6">
    <source>
        <dbReference type="ARBA" id="ARBA00023010"/>
    </source>
</evidence>
<comment type="subcellular location">
    <subcellularLocation>
        <location evidence="8">Cell inner membrane</location>
        <topology evidence="8">Single-pass membrane protein</topology>
    </subcellularLocation>
    <subcellularLocation>
        <location evidence="1">Membrane</location>
    </subcellularLocation>
</comment>
<dbReference type="KEGG" id="hms:HMU03130"/>
<keyword evidence="8" id="KW-0997">Cell inner membrane</keyword>
<evidence type="ECO:0000256" key="5">
    <source>
        <dbReference type="ARBA" id="ARBA00022989"/>
    </source>
</evidence>
<organism evidence="9 10">
    <name type="scientific">Helicobacter mustelae (strain ATCC 43772 / CCUG 25715 / CIP 103759 / LMG 18044 / NCTC 12198 / R85-136P)</name>
    <name type="common">Campylobacter mustelae</name>
    <dbReference type="NCBI Taxonomy" id="679897"/>
    <lineage>
        <taxon>Bacteria</taxon>
        <taxon>Pseudomonadati</taxon>
        <taxon>Campylobacterota</taxon>
        <taxon>Epsilonproteobacteria</taxon>
        <taxon>Campylobacterales</taxon>
        <taxon>Helicobacteraceae</taxon>
        <taxon>Helicobacter</taxon>
    </lineage>
</organism>
<keyword evidence="4 8" id="KW-0653">Protein transport</keyword>
<dbReference type="GO" id="GO:0005886">
    <property type="term" value="C:plasma membrane"/>
    <property type="evidence" value="ECO:0007669"/>
    <property type="project" value="UniProtKB-SubCell"/>
</dbReference>
<dbReference type="InterPro" id="IPR038379">
    <property type="entry name" value="SecE_sf"/>
</dbReference>
<dbReference type="GO" id="GO:0008320">
    <property type="term" value="F:protein transmembrane transporter activity"/>
    <property type="evidence" value="ECO:0007669"/>
    <property type="project" value="UniProtKB-UniRule"/>
</dbReference>
<dbReference type="GO" id="GO:0009306">
    <property type="term" value="P:protein secretion"/>
    <property type="evidence" value="ECO:0007669"/>
    <property type="project" value="UniProtKB-UniRule"/>
</dbReference>
<keyword evidence="3 8" id="KW-0812">Transmembrane</keyword>
<name>D3UGF4_HELM1</name>
<dbReference type="Gene3D" id="1.20.5.1030">
    <property type="entry name" value="Preprotein translocase secy subunit"/>
    <property type="match status" value="1"/>
</dbReference>
<dbReference type="InterPro" id="IPR005807">
    <property type="entry name" value="SecE_bac"/>
</dbReference>
<keyword evidence="6 8" id="KW-0811">Translocation</keyword>
<comment type="function">
    <text evidence="8">Essential subunit of the Sec protein translocation channel SecYEG. Clamps together the 2 halves of SecY. May contact the channel plug during translocation.</text>
</comment>
<dbReference type="InterPro" id="IPR001901">
    <property type="entry name" value="Translocase_SecE/Sec61-g"/>
</dbReference>
<evidence type="ECO:0000256" key="2">
    <source>
        <dbReference type="ARBA" id="ARBA00022448"/>
    </source>
</evidence>
<protein>
    <recommendedName>
        <fullName evidence="8">Protein translocase subunit SecE</fullName>
    </recommendedName>
</protein>
<keyword evidence="5 8" id="KW-1133">Transmembrane helix</keyword>
<evidence type="ECO:0000313" key="10">
    <source>
        <dbReference type="Proteomes" id="UP000001522"/>
    </source>
</evidence>
<evidence type="ECO:0000256" key="3">
    <source>
        <dbReference type="ARBA" id="ARBA00022692"/>
    </source>
</evidence>
<proteinExistence type="inferred from homology"/>
<keyword evidence="7 8" id="KW-0472">Membrane</keyword>
<dbReference type="Proteomes" id="UP000001522">
    <property type="component" value="Chromosome"/>
</dbReference>
<dbReference type="AlphaFoldDB" id="D3UGF4"/>
<dbReference type="Pfam" id="PF00584">
    <property type="entry name" value="SecE"/>
    <property type="match status" value="1"/>
</dbReference>
<comment type="similarity">
    <text evidence="8">Belongs to the SecE/SEC61-gamma family.</text>
</comment>
<dbReference type="STRING" id="679897.HMU03130"/>
<dbReference type="GO" id="GO:0043952">
    <property type="term" value="P:protein transport by the Sec complex"/>
    <property type="evidence" value="ECO:0007669"/>
    <property type="project" value="UniProtKB-UniRule"/>
</dbReference>
<evidence type="ECO:0000256" key="1">
    <source>
        <dbReference type="ARBA" id="ARBA00004370"/>
    </source>
</evidence>
<keyword evidence="8" id="KW-1003">Cell membrane</keyword>
<dbReference type="HAMAP" id="MF_00422">
    <property type="entry name" value="SecE"/>
    <property type="match status" value="1"/>
</dbReference>
<evidence type="ECO:0000256" key="7">
    <source>
        <dbReference type="ARBA" id="ARBA00023136"/>
    </source>
</evidence>
<accession>D3UGF4</accession>
<evidence type="ECO:0000256" key="8">
    <source>
        <dbReference type="HAMAP-Rule" id="MF_00422"/>
    </source>
</evidence>
<dbReference type="HOGENOM" id="CLU_113663_7_2_7"/>
<gene>
    <name evidence="8" type="primary">secE</name>
    <name evidence="9" type="ordered locus">HMU03130</name>
</gene>
<dbReference type="GO" id="GO:0006605">
    <property type="term" value="P:protein targeting"/>
    <property type="evidence" value="ECO:0007669"/>
    <property type="project" value="UniProtKB-UniRule"/>
</dbReference>
<dbReference type="NCBIfam" id="TIGR00964">
    <property type="entry name" value="secE_bact"/>
    <property type="match status" value="1"/>
</dbReference>
<dbReference type="eggNOG" id="COG0690">
    <property type="taxonomic scope" value="Bacteria"/>
</dbReference>
<keyword evidence="2 8" id="KW-0813">Transport</keyword>
<evidence type="ECO:0000313" key="9">
    <source>
        <dbReference type="EMBL" id="CBG39575.1"/>
    </source>
</evidence>
<feature type="transmembrane region" description="Helical" evidence="8">
    <location>
        <begin position="48"/>
        <end position="70"/>
    </location>
</feature>
<keyword evidence="10" id="KW-1185">Reference proteome</keyword>
<dbReference type="GO" id="GO:0065002">
    <property type="term" value="P:intracellular protein transmembrane transport"/>
    <property type="evidence" value="ECO:0007669"/>
    <property type="project" value="UniProtKB-UniRule"/>
</dbReference>
<sequence>MLGVRVPPGLPFVNGSEIMNKKIITYYRLAREELSKVIFPTKEQIRNALISVAVVVVSISIFLAIVDLILSASVSSIL</sequence>
<reference evidence="9 10" key="1">
    <citation type="journal article" date="2010" name="BMC Genomics">
        <title>Comparative genomics and proteomics of Helicobacter mustelae, an ulcerogenic and carcinogenic gastric pathogen.</title>
        <authorList>
            <person name="O'Toole P.W."/>
            <person name="Snelling W.J."/>
            <person name="Canchaya C."/>
            <person name="Forde B.M."/>
            <person name="Hardie K.R."/>
            <person name="Josenhans C."/>
            <person name="Graham R.L.J."/>
            <person name="McMullan G."/>
            <person name="Parkhill J."/>
            <person name="Belda E."/>
            <person name="Bentley S.D."/>
        </authorList>
    </citation>
    <scope>NUCLEOTIDE SEQUENCE [LARGE SCALE GENOMIC DNA]</scope>
    <source>
        <strain evidence="10">ATCC 43772 / LMG 18044 / NCTC 12198 / 12198</strain>
    </source>
</reference>
<evidence type="ECO:0000256" key="4">
    <source>
        <dbReference type="ARBA" id="ARBA00022927"/>
    </source>
</evidence>